<reference evidence="1" key="2">
    <citation type="submission" date="2025-09" db="UniProtKB">
        <authorList>
            <consortium name="Ensembl"/>
        </authorList>
    </citation>
    <scope>IDENTIFICATION</scope>
</reference>
<dbReference type="AlphaFoldDB" id="A0A3B5KQN7"/>
<sequence length="67" mass="7844">MPWFQLQPSDELAELALQGFDPVALDRSFSYHLHHCPYHLRLLRTQLMCSLELSDYSLTILLLCCHI</sequence>
<keyword evidence="2" id="KW-1185">Reference proteome</keyword>
<name>A0A3B5KQN7_9TELE</name>
<dbReference type="STRING" id="32473.ENSXCOP00000000787"/>
<dbReference type="Ensembl" id="ENSXCOT00000000797.1">
    <property type="protein sequence ID" value="ENSXCOP00000000787.1"/>
    <property type="gene ID" value="ENSXCOG00000000670.1"/>
</dbReference>
<evidence type="ECO:0000313" key="2">
    <source>
        <dbReference type="Proteomes" id="UP000261380"/>
    </source>
</evidence>
<proteinExistence type="predicted"/>
<accession>A0A3B5KQN7</accession>
<dbReference type="Proteomes" id="UP000261380">
    <property type="component" value="Unplaced"/>
</dbReference>
<reference evidence="1" key="1">
    <citation type="submission" date="2025-08" db="UniProtKB">
        <authorList>
            <consortium name="Ensembl"/>
        </authorList>
    </citation>
    <scope>IDENTIFICATION</scope>
</reference>
<evidence type="ECO:0000313" key="1">
    <source>
        <dbReference type="Ensembl" id="ENSXCOP00000000787.1"/>
    </source>
</evidence>
<organism evidence="1 2">
    <name type="scientific">Xiphophorus couchianus</name>
    <name type="common">Monterrey platyfish</name>
    <dbReference type="NCBI Taxonomy" id="32473"/>
    <lineage>
        <taxon>Eukaryota</taxon>
        <taxon>Metazoa</taxon>
        <taxon>Chordata</taxon>
        <taxon>Craniata</taxon>
        <taxon>Vertebrata</taxon>
        <taxon>Euteleostomi</taxon>
        <taxon>Actinopterygii</taxon>
        <taxon>Neopterygii</taxon>
        <taxon>Teleostei</taxon>
        <taxon>Neoteleostei</taxon>
        <taxon>Acanthomorphata</taxon>
        <taxon>Ovalentaria</taxon>
        <taxon>Atherinomorphae</taxon>
        <taxon>Cyprinodontiformes</taxon>
        <taxon>Poeciliidae</taxon>
        <taxon>Poeciliinae</taxon>
        <taxon>Xiphophorus</taxon>
    </lineage>
</organism>
<dbReference type="GeneTree" id="ENSGT01110000271689"/>
<protein>
    <submittedName>
        <fullName evidence="1">Uncharacterized protein</fullName>
    </submittedName>
</protein>